<comment type="caution">
    <text evidence="1">The sequence shown here is derived from an EMBL/GenBank/DDBJ whole genome shotgun (WGS) entry which is preliminary data.</text>
</comment>
<proteinExistence type="predicted"/>
<dbReference type="EMBL" id="QCXX01000006">
    <property type="protein sequence ID" value="PUV22549.1"/>
    <property type="molecule type" value="Genomic_DNA"/>
</dbReference>
<protein>
    <submittedName>
        <fullName evidence="1">Uncharacterized protein</fullName>
    </submittedName>
</protein>
<dbReference type="RefSeq" id="WP_108635577.1">
    <property type="nucleotide sequence ID" value="NZ_QCXX01000006.1"/>
</dbReference>
<organism evidence="1 2">
    <name type="scientific">Sphingobacterium athyrii</name>
    <dbReference type="NCBI Taxonomy" id="2152717"/>
    <lineage>
        <taxon>Bacteria</taxon>
        <taxon>Pseudomonadati</taxon>
        <taxon>Bacteroidota</taxon>
        <taxon>Sphingobacteriia</taxon>
        <taxon>Sphingobacteriales</taxon>
        <taxon>Sphingobacteriaceae</taxon>
        <taxon>Sphingobacterium</taxon>
    </lineage>
</organism>
<dbReference type="Proteomes" id="UP000250831">
    <property type="component" value="Unassembled WGS sequence"/>
</dbReference>
<name>A0A363NP27_9SPHI</name>
<gene>
    <name evidence="1" type="ORF">DCO56_20280</name>
</gene>
<dbReference type="OrthoDB" id="711894at2"/>
<accession>A0A363NP27</accession>
<sequence length="110" mass="12023">MKNSFNSIKKHGLAVFAMTLLLGYGGFSYAKSMFATNWYLIQTQGTNPDDDTIGAVTMDPSQGGECESEPHPERCTIQLQNDNNFNLDGVQVSAAKALPGVSELDRTNYK</sequence>
<reference evidence="1 2" key="1">
    <citation type="submission" date="2018-04" db="EMBL/GenBank/DDBJ databases">
        <title>Sphingobacterium sp. M46 Genome.</title>
        <authorList>
            <person name="Cheng J."/>
            <person name="Li Y."/>
        </authorList>
    </citation>
    <scope>NUCLEOTIDE SEQUENCE [LARGE SCALE GENOMIC DNA]</scope>
    <source>
        <strain evidence="1 2">M46</strain>
    </source>
</reference>
<keyword evidence="2" id="KW-1185">Reference proteome</keyword>
<evidence type="ECO:0000313" key="2">
    <source>
        <dbReference type="Proteomes" id="UP000250831"/>
    </source>
</evidence>
<evidence type="ECO:0000313" key="1">
    <source>
        <dbReference type="EMBL" id="PUV22549.1"/>
    </source>
</evidence>
<dbReference type="AlphaFoldDB" id="A0A363NP27"/>